<evidence type="ECO:0000256" key="2">
    <source>
        <dbReference type="SAM" id="Phobius"/>
    </source>
</evidence>
<reference evidence="3" key="1">
    <citation type="journal article" date="2014" name="Int. J. Syst. Evol. Microbiol.">
        <title>Complete genome sequence of Corynebacterium casei LMG S-19264T (=DSM 44701T), isolated from a smear-ripened cheese.</title>
        <authorList>
            <consortium name="US DOE Joint Genome Institute (JGI-PGF)"/>
            <person name="Walter F."/>
            <person name="Albersmeier A."/>
            <person name="Kalinowski J."/>
            <person name="Ruckert C."/>
        </authorList>
    </citation>
    <scope>NUCLEOTIDE SEQUENCE</scope>
    <source>
        <strain evidence="3">CGMCC 4.7110</strain>
    </source>
</reference>
<reference evidence="3" key="2">
    <citation type="submission" date="2020-09" db="EMBL/GenBank/DDBJ databases">
        <authorList>
            <person name="Sun Q."/>
            <person name="Zhou Y."/>
        </authorList>
    </citation>
    <scope>NUCLEOTIDE SEQUENCE</scope>
    <source>
        <strain evidence="3">CGMCC 4.7110</strain>
    </source>
</reference>
<feature type="region of interest" description="Disordered" evidence="1">
    <location>
        <begin position="805"/>
        <end position="928"/>
    </location>
</feature>
<keyword evidence="2" id="KW-0812">Transmembrane</keyword>
<protein>
    <submittedName>
        <fullName evidence="3">Uncharacterized protein</fullName>
    </submittedName>
</protein>
<feature type="transmembrane region" description="Helical" evidence="2">
    <location>
        <begin position="475"/>
        <end position="499"/>
    </location>
</feature>
<feature type="region of interest" description="Disordered" evidence="1">
    <location>
        <begin position="940"/>
        <end position="959"/>
    </location>
</feature>
<keyword evidence="2" id="KW-0472">Membrane</keyword>
<feature type="transmembrane region" description="Helical" evidence="2">
    <location>
        <begin position="440"/>
        <end position="463"/>
    </location>
</feature>
<keyword evidence="4" id="KW-1185">Reference proteome</keyword>
<accession>A0A917XQ50</accession>
<feature type="transmembrane region" description="Helical" evidence="2">
    <location>
        <begin position="121"/>
        <end position="148"/>
    </location>
</feature>
<comment type="caution">
    <text evidence="3">The sequence shown here is derived from an EMBL/GenBank/DDBJ whole genome shotgun (WGS) entry which is preliminary data.</text>
</comment>
<feature type="compositionally biased region" description="Low complexity" evidence="1">
    <location>
        <begin position="846"/>
        <end position="859"/>
    </location>
</feature>
<evidence type="ECO:0000313" key="3">
    <source>
        <dbReference type="EMBL" id="GGN44600.1"/>
    </source>
</evidence>
<keyword evidence="2" id="KW-1133">Transmembrane helix</keyword>
<organism evidence="3 4">
    <name type="scientific">Streptomyces fuscichromogenes</name>
    <dbReference type="NCBI Taxonomy" id="1324013"/>
    <lineage>
        <taxon>Bacteria</taxon>
        <taxon>Bacillati</taxon>
        <taxon>Actinomycetota</taxon>
        <taxon>Actinomycetes</taxon>
        <taxon>Kitasatosporales</taxon>
        <taxon>Streptomycetaceae</taxon>
        <taxon>Streptomyces</taxon>
    </lineage>
</organism>
<evidence type="ECO:0000313" key="4">
    <source>
        <dbReference type="Proteomes" id="UP000653411"/>
    </source>
</evidence>
<feature type="compositionally biased region" description="Gly residues" evidence="1">
    <location>
        <begin position="689"/>
        <end position="704"/>
    </location>
</feature>
<feature type="compositionally biased region" description="Gly residues" evidence="1">
    <location>
        <begin position="908"/>
        <end position="919"/>
    </location>
</feature>
<sequence length="959" mass="99879">MFRPDRATLRSAGFVVLLTGVFLMVNTQVVYAASSTSETGDLLAPLNITSSEGVPINGYDLGSSGGSIINFKGQALAFSLSGLFTLIRLLVGLAGWAIEVAFRFPLLKVLARPAQKIADTYYSVVVDTIGLKGLLLAWAFVFAGFMIVRGRVGRGLGEIFLTLLIGAIAASALIRPDTLLGQDGPLGQAQQVAAEVAQQSVNSYDWGGKVASTDPCAGMAGNAELKCLQQEDEAPVSAEDVARPLQDSITNALIVKPYMLLEYGRILDPAKKSDLKAYAVHLKWVSGGYKASGSVDDSGSTADCDSLAKPARKYCEEQNKKTDACSLLHGPAKKYCEEDSTDNCAGINGPGKQLCEAGTTGGLPGLTSGSDLLSASTAITSEDDREFAAFLADMKNAGDVGKACASYAEEPTWWRVGGALLLLIAALFICGMLLSSAIVLLGTQGVCVGAAAVGGVTFVAGMLPGPARQSVWKWLSLWGIAIMAVVAICAFIPAFGIAIDATVTNGPDLMVERILLIDVLAIAGAAGHRRLLTGITSFGRRMAMRMRYAKVGGTHMPGDTSELGAALAMNSPAALGGYGGGLRLLAGGGRYGTLGTRQRLMGALTSLFDGTGMPVDTGGILADATAEAGRGLAPLTAAAAVGGLGARLGLRGAYGLLIGRRPDDEQLAKWRKPTAGGDEHSGGTDGDDGGGGPNGGLGGGGPLRPGGPADRYRNEDGQIVNRRSGEVLHDQNSDRTLLATRAHNRLVRYRGYRILNRSGRTVYGATYGLPVTVRPAREGRSRFTQDAQQQVHVWGNTVREDGRAWADTGRHVGRTLRDHTDDRGAAVPFTRRLSTPTTPPAPPSPAAGRSSQPTRRSGPLPAPPASPTSAPTPPRTPAAGAGSGPPSPPTSPTRLRGGAPRRRPVPGGPGAVLPGGGNVSGSTRDEARRRFQELLRRTAADAELLRQEQEQPPQDGESE</sequence>
<feature type="transmembrane region" description="Helical" evidence="2">
    <location>
        <begin position="154"/>
        <end position="174"/>
    </location>
</feature>
<feature type="transmembrane region" description="Helical" evidence="2">
    <location>
        <begin position="75"/>
        <end position="100"/>
    </location>
</feature>
<gene>
    <name evidence="3" type="ORF">GCM10011578_095720</name>
</gene>
<feature type="compositionally biased region" description="Basic and acidic residues" evidence="1">
    <location>
        <begin position="805"/>
        <end position="824"/>
    </location>
</feature>
<name>A0A917XQ50_9ACTN</name>
<evidence type="ECO:0000256" key="1">
    <source>
        <dbReference type="SAM" id="MobiDB-lite"/>
    </source>
</evidence>
<feature type="region of interest" description="Disordered" evidence="1">
    <location>
        <begin position="672"/>
        <end position="714"/>
    </location>
</feature>
<feature type="compositionally biased region" description="Low complexity" evidence="1">
    <location>
        <begin position="950"/>
        <end position="959"/>
    </location>
</feature>
<dbReference type="Proteomes" id="UP000653411">
    <property type="component" value="Unassembled WGS sequence"/>
</dbReference>
<dbReference type="EMBL" id="BMML01000043">
    <property type="protein sequence ID" value="GGN44600.1"/>
    <property type="molecule type" value="Genomic_DNA"/>
</dbReference>
<feature type="compositionally biased region" description="Pro residues" evidence="1">
    <location>
        <begin position="860"/>
        <end position="876"/>
    </location>
</feature>
<feature type="compositionally biased region" description="Basic and acidic residues" evidence="1">
    <location>
        <begin position="940"/>
        <end position="949"/>
    </location>
</feature>
<dbReference type="RefSeq" id="WP_189269278.1">
    <property type="nucleotide sequence ID" value="NZ_BMML01000043.1"/>
</dbReference>
<dbReference type="AlphaFoldDB" id="A0A917XQ50"/>
<proteinExistence type="predicted"/>
<feature type="transmembrane region" description="Helical" evidence="2">
    <location>
        <begin position="412"/>
        <end position="434"/>
    </location>
</feature>